<comment type="caution">
    <text evidence="2">The sequence shown here is derived from an EMBL/GenBank/DDBJ whole genome shotgun (WGS) entry which is preliminary data.</text>
</comment>
<organism evidence="2 3">
    <name type="scientific">Brachionus plicatilis</name>
    <name type="common">Marine rotifer</name>
    <name type="synonym">Brachionus muelleri</name>
    <dbReference type="NCBI Taxonomy" id="10195"/>
    <lineage>
        <taxon>Eukaryota</taxon>
        <taxon>Metazoa</taxon>
        <taxon>Spiralia</taxon>
        <taxon>Gnathifera</taxon>
        <taxon>Rotifera</taxon>
        <taxon>Eurotatoria</taxon>
        <taxon>Monogononta</taxon>
        <taxon>Pseudotrocha</taxon>
        <taxon>Ploima</taxon>
        <taxon>Brachionidae</taxon>
        <taxon>Brachionus</taxon>
    </lineage>
</organism>
<proteinExistence type="predicted"/>
<reference evidence="2 3" key="1">
    <citation type="journal article" date="2018" name="Sci. Rep.">
        <title>Genomic signatures of local adaptation to the degree of environmental predictability in rotifers.</title>
        <authorList>
            <person name="Franch-Gras L."/>
            <person name="Hahn C."/>
            <person name="Garcia-Roger E.M."/>
            <person name="Carmona M.J."/>
            <person name="Serra M."/>
            <person name="Gomez A."/>
        </authorList>
    </citation>
    <scope>NUCLEOTIDE SEQUENCE [LARGE SCALE GENOMIC DNA]</scope>
    <source>
        <strain evidence="2">HYR1</strain>
    </source>
</reference>
<keyword evidence="1" id="KW-0472">Membrane</keyword>
<evidence type="ECO:0000313" key="2">
    <source>
        <dbReference type="EMBL" id="RNA00966.1"/>
    </source>
</evidence>
<dbReference type="EMBL" id="REGN01009538">
    <property type="protein sequence ID" value="RNA00966.1"/>
    <property type="molecule type" value="Genomic_DNA"/>
</dbReference>
<evidence type="ECO:0000313" key="3">
    <source>
        <dbReference type="Proteomes" id="UP000276133"/>
    </source>
</evidence>
<keyword evidence="1" id="KW-1133">Transmembrane helix</keyword>
<gene>
    <name evidence="2" type="ORF">BpHYR1_041284</name>
</gene>
<name>A0A3M7PPD4_BRAPC</name>
<keyword evidence="1" id="KW-0812">Transmembrane</keyword>
<feature type="transmembrane region" description="Helical" evidence="1">
    <location>
        <begin position="23"/>
        <end position="45"/>
    </location>
</feature>
<sequence length="65" mass="7976">MTILLTAPKKVKKDVSFFNFHNYYSFFIFMLYFYFFNLIAAIVQLRSRSHLTDMETSYWKCLEKK</sequence>
<protein>
    <submittedName>
        <fullName evidence="2">Uncharacterized protein</fullName>
    </submittedName>
</protein>
<accession>A0A3M7PPD4</accession>
<dbReference type="AlphaFoldDB" id="A0A3M7PPD4"/>
<dbReference type="Proteomes" id="UP000276133">
    <property type="component" value="Unassembled WGS sequence"/>
</dbReference>
<evidence type="ECO:0000256" key="1">
    <source>
        <dbReference type="SAM" id="Phobius"/>
    </source>
</evidence>
<keyword evidence="3" id="KW-1185">Reference proteome</keyword>